<proteinExistence type="predicted"/>
<gene>
    <name evidence="2" type="ORF">N7496_002167</name>
</gene>
<keyword evidence="1" id="KW-1133">Transmembrane helix</keyword>
<dbReference type="AlphaFoldDB" id="A0A9W9SL81"/>
<feature type="transmembrane region" description="Helical" evidence="1">
    <location>
        <begin position="27"/>
        <end position="53"/>
    </location>
</feature>
<evidence type="ECO:0000313" key="2">
    <source>
        <dbReference type="EMBL" id="KAJ5379739.1"/>
    </source>
</evidence>
<sequence>MKGFPVVEFVVAIDEARVRFTDDAHLFFLDFCCLAAIFNLSVIILQCGAFQLIPLGIRHFFLACLLREYMDRPAYNIYPVRERQPRRQWKV</sequence>
<dbReference type="EMBL" id="JAPZBS010000002">
    <property type="protein sequence ID" value="KAJ5379739.1"/>
    <property type="molecule type" value="Genomic_DNA"/>
</dbReference>
<protein>
    <submittedName>
        <fullName evidence="2">Uncharacterized protein</fullName>
    </submittedName>
</protein>
<dbReference type="GeneID" id="81434275"/>
<name>A0A9W9SL81_9EURO</name>
<keyword evidence="1" id="KW-0812">Transmembrane</keyword>
<accession>A0A9W9SL81</accession>
<organism evidence="2 3">
    <name type="scientific">Penicillium cataractarum</name>
    <dbReference type="NCBI Taxonomy" id="2100454"/>
    <lineage>
        <taxon>Eukaryota</taxon>
        <taxon>Fungi</taxon>
        <taxon>Dikarya</taxon>
        <taxon>Ascomycota</taxon>
        <taxon>Pezizomycotina</taxon>
        <taxon>Eurotiomycetes</taxon>
        <taxon>Eurotiomycetidae</taxon>
        <taxon>Eurotiales</taxon>
        <taxon>Aspergillaceae</taxon>
        <taxon>Penicillium</taxon>
    </lineage>
</organism>
<dbReference type="Proteomes" id="UP001147782">
    <property type="component" value="Unassembled WGS sequence"/>
</dbReference>
<reference evidence="2" key="2">
    <citation type="journal article" date="2023" name="IMA Fungus">
        <title>Comparative genomic study of the Penicillium genus elucidates a diverse pangenome and 15 lateral gene transfer events.</title>
        <authorList>
            <person name="Petersen C."/>
            <person name="Sorensen T."/>
            <person name="Nielsen M.R."/>
            <person name="Sondergaard T.E."/>
            <person name="Sorensen J.L."/>
            <person name="Fitzpatrick D.A."/>
            <person name="Frisvad J.C."/>
            <person name="Nielsen K.L."/>
        </authorList>
    </citation>
    <scope>NUCLEOTIDE SEQUENCE</scope>
    <source>
        <strain evidence="2">IBT 29864</strain>
    </source>
</reference>
<evidence type="ECO:0000313" key="3">
    <source>
        <dbReference type="Proteomes" id="UP001147782"/>
    </source>
</evidence>
<comment type="caution">
    <text evidence="2">The sequence shown here is derived from an EMBL/GenBank/DDBJ whole genome shotgun (WGS) entry which is preliminary data.</text>
</comment>
<evidence type="ECO:0000256" key="1">
    <source>
        <dbReference type="SAM" id="Phobius"/>
    </source>
</evidence>
<keyword evidence="1" id="KW-0472">Membrane</keyword>
<keyword evidence="3" id="KW-1185">Reference proteome</keyword>
<dbReference type="RefSeq" id="XP_056557310.1">
    <property type="nucleotide sequence ID" value="XM_056695098.1"/>
</dbReference>
<reference evidence="2" key="1">
    <citation type="submission" date="2022-11" db="EMBL/GenBank/DDBJ databases">
        <authorList>
            <person name="Petersen C."/>
        </authorList>
    </citation>
    <scope>NUCLEOTIDE SEQUENCE</scope>
    <source>
        <strain evidence="2">IBT 29864</strain>
    </source>
</reference>
<dbReference type="OrthoDB" id="4368420at2759"/>